<dbReference type="AlphaFoldDB" id="A0A9W6YRU7"/>
<keyword evidence="2" id="KW-0732">Signal</keyword>
<sequence length="284" mass="28880">MKFSATYVSIALLSASVQSVPMANDDLCDDATSPAVEGIDDATSAVAGDWYECTAAVVSDVESDADSLVDQATSYFGSVAEPVISYSVGSVPESVVSATETDEPSIWGDVTFNFATSTAFAGAWATATFIVGYWTTFGSVQDRTSAYTGPVTEPVVSGAERLASQDTSFFFFIVSTPEAPPVLSAVKSLVSKVTYKDDSTISEATSVVVSTLSDGSVSTLAASSKSTLSTATSTKSHSKSSSSASHVSSSSTSTSSGAANANVADNSAPMLMGGALPMGAILLL</sequence>
<keyword evidence="4" id="KW-1185">Reference proteome</keyword>
<dbReference type="EMBL" id="BSXU01000185">
    <property type="protein sequence ID" value="GMG19705.1"/>
    <property type="molecule type" value="Genomic_DNA"/>
</dbReference>
<protein>
    <submittedName>
        <fullName evidence="3">Unnamed protein product</fullName>
    </submittedName>
</protein>
<evidence type="ECO:0000313" key="4">
    <source>
        <dbReference type="Proteomes" id="UP001165063"/>
    </source>
</evidence>
<accession>A0A9W6YRU7</accession>
<name>A0A9W6YRU7_AMBMO</name>
<reference evidence="3" key="1">
    <citation type="submission" date="2023-04" db="EMBL/GenBank/DDBJ databases">
        <title>Ambrosiozyma monospora NBRC 1965.</title>
        <authorList>
            <person name="Ichikawa N."/>
            <person name="Sato H."/>
            <person name="Tonouchi N."/>
        </authorList>
    </citation>
    <scope>NUCLEOTIDE SEQUENCE</scope>
    <source>
        <strain evidence="3">NBRC 1965</strain>
    </source>
</reference>
<proteinExistence type="predicted"/>
<evidence type="ECO:0000256" key="2">
    <source>
        <dbReference type="SAM" id="SignalP"/>
    </source>
</evidence>
<feature type="region of interest" description="Disordered" evidence="1">
    <location>
        <begin position="231"/>
        <end position="259"/>
    </location>
</feature>
<comment type="caution">
    <text evidence="3">The sequence shown here is derived from an EMBL/GenBank/DDBJ whole genome shotgun (WGS) entry which is preliminary data.</text>
</comment>
<organism evidence="3 4">
    <name type="scientific">Ambrosiozyma monospora</name>
    <name type="common">Yeast</name>
    <name type="synonym">Endomycopsis monosporus</name>
    <dbReference type="NCBI Taxonomy" id="43982"/>
    <lineage>
        <taxon>Eukaryota</taxon>
        <taxon>Fungi</taxon>
        <taxon>Dikarya</taxon>
        <taxon>Ascomycota</taxon>
        <taxon>Saccharomycotina</taxon>
        <taxon>Pichiomycetes</taxon>
        <taxon>Pichiales</taxon>
        <taxon>Pichiaceae</taxon>
        <taxon>Ambrosiozyma</taxon>
    </lineage>
</organism>
<dbReference type="OrthoDB" id="4095724at2759"/>
<feature type="chain" id="PRO_5040844927" evidence="2">
    <location>
        <begin position="20"/>
        <end position="284"/>
    </location>
</feature>
<gene>
    <name evidence="3" type="ORF">Amon01_000067000</name>
</gene>
<feature type="compositionally biased region" description="Low complexity" evidence="1">
    <location>
        <begin position="231"/>
        <end position="256"/>
    </location>
</feature>
<evidence type="ECO:0000256" key="1">
    <source>
        <dbReference type="SAM" id="MobiDB-lite"/>
    </source>
</evidence>
<dbReference type="Proteomes" id="UP001165063">
    <property type="component" value="Unassembled WGS sequence"/>
</dbReference>
<evidence type="ECO:0000313" key="3">
    <source>
        <dbReference type="EMBL" id="GMG19705.1"/>
    </source>
</evidence>
<feature type="signal peptide" evidence="2">
    <location>
        <begin position="1"/>
        <end position="19"/>
    </location>
</feature>